<dbReference type="InterPro" id="IPR050870">
    <property type="entry name" value="FAST_kinase"/>
</dbReference>
<feature type="domain" description="RAP" evidence="1">
    <location>
        <begin position="373"/>
        <end position="436"/>
    </location>
</feature>
<dbReference type="Pfam" id="PF08373">
    <property type="entry name" value="RAP"/>
    <property type="match status" value="1"/>
</dbReference>
<protein>
    <recommendedName>
        <fullName evidence="1">RAP domain-containing protein</fullName>
    </recommendedName>
</protein>
<reference evidence="2 3" key="1">
    <citation type="journal article" date="2023" name="Commun. Biol.">
        <title>Genome analysis of Parmales, the sister group of diatoms, reveals the evolutionary specialization of diatoms from phago-mixotrophs to photoautotrophs.</title>
        <authorList>
            <person name="Ban H."/>
            <person name="Sato S."/>
            <person name="Yoshikawa S."/>
            <person name="Yamada K."/>
            <person name="Nakamura Y."/>
            <person name="Ichinomiya M."/>
            <person name="Sato N."/>
            <person name="Blanc-Mathieu R."/>
            <person name="Endo H."/>
            <person name="Kuwata A."/>
            <person name="Ogata H."/>
        </authorList>
    </citation>
    <scope>NUCLEOTIDE SEQUENCE [LARGE SCALE GENOMIC DNA]</scope>
</reference>
<dbReference type="InterPro" id="IPR011335">
    <property type="entry name" value="Restrct_endonuc-II-like"/>
</dbReference>
<dbReference type="InterPro" id="IPR058917">
    <property type="entry name" value="RESC6_dom"/>
</dbReference>
<dbReference type="InterPro" id="IPR013584">
    <property type="entry name" value="RAP"/>
</dbReference>
<dbReference type="EMBL" id="BRYB01003557">
    <property type="protein sequence ID" value="GMI38694.1"/>
    <property type="molecule type" value="Genomic_DNA"/>
</dbReference>
<sequence length="439" mass="48641">MLSIFSSDSSRFDSACFAMLMTRLGRLRKSDAAAAKRDERYLALLAVLPSIIQESDSKSIAHISNALAKLNERRAHPIMAAVENRAITFVESGEPQHLAVTALAFAKLRFDAPYLFSAINARADWLVSNSKHPQAIASTAWAFATLRRDAPALFAAIDGRADWLANGCTASALSDTAWAFATLRVDAPAIFRAIDARADKLVEECDPQQISNTAVAFAELDFDAPHFWTCLERRSEAFAAEATPQATCTTAWALAISGRASTNSELLRVLWDKAMAAGDSLKSWSLNQLVQVGLHAAGERTNLRSPPELQQRMLRSAADTHDQANTEFEDHVARHLTEMGVEYKREFPPFGTTKFSRLHSVDFALAASDGTKTAIECDGPFHFLHGRIEKGTGRETGRTVAKRRLLERKGWRVINLPWFERRRLEKEGKLQEWLSSAIN</sequence>
<evidence type="ECO:0000313" key="2">
    <source>
        <dbReference type="EMBL" id="GMI38694.1"/>
    </source>
</evidence>
<evidence type="ECO:0000259" key="1">
    <source>
        <dbReference type="PROSITE" id="PS51286"/>
    </source>
</evidence>
<dbReference type="SUPFAM" id="SSF52980">
    <property type="entry name" value="Restriction endonuclease-like"/>
    <property type="match status" value="1"/>
</dbReference>
<dbReference type="Proteomes" id="UP001165060">
    <property type="component" value="Unassembled WGS sequence"/>
</dbReference>
<dbReference type="PANTHER" id="PTHR21228">
    <property type="entry name" value="FAST LEU-RICH DOMAIN-CONTAINING"/>
    <property type="match status" value="1"/>
</dbReference>
<proteinExistence type="predicted"/>
<dbReference type="SMART" id="SM00952">
    <property type="entry name" value="RAP"/>
    <property type="match status" value="1"/>
</dbReference>
<evidence type="ECO:0000313" key="3">
    <source>
        <dbReference type="Proteomes" id="UP001165060"/>
    </source>
</evidence>
<organism evidence="2 3">
    <name type="scientific">Tetraparma gracilis</name>
    <dbReference type="NCBI Taxonomy" id="2962635"/>
    <lineage>
        <taxon>Eukaryota</taxon>
        <taxon>Sar</taxon>
        <taxon>Stramenopiles</taxon>
        <taxon>Ochrophyta</taxon>
        <taxon>Bolidophyceae</taxon>
        <taxon>Parmales</taxon>
        <taxon>Triparmaceae</taxon>
        <taxon>Tetraparma</taxon>
    </lineage>
</organism>
<gene>
    <name evidence="2" type="ORF">TeGR_g2545</name>
</gene>
<accession>A0ABQ6N3F5</accession>
<name>A0ABQ6N3F5_9STRA</name>
<dbReference type="Gene3D" id="3.40.960.10">
    <property type="entry name" value="VSR Endonuclease"/>
    <property type="match status" value="1"/>
</dbReference>
<dbReference type="PROSITE" id="PS51286">
    <property type="entry name" value="RAP"/>
    <property type="match status" value="1"/>
</dbReference>
<dbReference type="Pfam" id="PF26188">
    <property type="entry name" value="RESC6"/>
    <property type="match status" value="1"/>
</dbReference>
<dbReference type="PANTHER" id="PTHR21228:SF40">
    <property type="entry name" value="LD45607P"/>
    <property type="match status" value="1"/>
</dbReference>
<keyword evidence="3" id="KW-1185">Reference proteome</keyword>
<comment type="caution">
    <text evidence="2">The sequence shown here is derived from an EMBL/GenBank/DDBJ whole genome shotgun (WGS) entry which is preliminary data.</text>
</comment>